<evidence type="ECO:0000313" key="8">
    <source>
        <dbReference type="Proteomes" id="UP000321534"/>
    </source>
</evidence>
<feature type="transmembrane region" description="Helical" evidence="5">
    <location>
        <begin position="409"/>
        <end position="440"/>
    </location>
</feature>
<comment type="caution">
    <text evidence="7">The sequence shown here is derived from an EMBL/GenBank/DDBJ whole genome shotgun (WGS) entry which is preliminary data.</text>
</comment>
<dbReference type="Proteomes" id="UP000321534">
    <property type="component" value="Unassembled WGS sequence"/>
</dbReference>
<feature type="domain" description="STAS" evidence="6">
    <location>
        <begin position="465"/>
        <end position="575"/>
    </location>
</feature>
<dbReference type="GO" id="GO:0016020">
    <property type="term" value="C:membrane"/>
    <property type="evidence" value="ECO:0007669"/>
    <property type="project" value="UniProtKB-SubCell"/>
</dbReference>
<dbReference type="PROSITE" id="PS50801">
    <property type="entry name" value="STAS"/>
    <property type="match status" value="1"/>
</dbReference>
<dbReference type="InterPro" id="IPR036513">
    <property type="entry name" value="STAS_dom_sf"/>
</dbReference>
<dbReference type="GO" id="GO:0008271">
    <property type="term" value="F:secondary active sulfate transmembrane transporter activity"/>
    <property type="evidence" value="ECO:0007669"/>
    <property type="project" value="InterPro"/>
</dbReference>
<dbReference type="EMBL" id="BJYX01000008">
    <property type="protein sequence ID" value="GEO30105.1"/>
    <property type="molecule type" value="Genomic_DNA"/>
</dbReference>
<evidence type="ECO:0000259" key="6">
    <source>
        <dbReference type="PROSITE" id="PS50801"/>
    </source>
</evidence>
<dbReference type="RefSeq" id="WP_147065793.1">
    <property type="nucleotide sequence ID" value="NZ_BAAARO010000002.1"/>
</dbReference>
<feature type="transmembrane region" description="Helical" evidence="5">
    <location>
        <begin position="367"/>
        <end position="389"/>
    </location>
</feature>
<evidence type="ECO:0000256" key="2">
    <source>
        <dbReference type="ARBA" id="ARBA00022692"/>
    </source>
</evidence>
<feature type="transmembrane region" description="Helical" evidence="5">
    <location>
        <begin position="217"/>
        <end position="235"/>
    </location>
</feature>
<evidence type="ECO:0000256" key="3">
    <source>
        <dbReference type="ARBA" id="ARBA00022989"/>
    </source>
</evidence>
<protein>
    <submittedName>
        <fullName evidence="7">Sulfate transporter</fullName>
    </submittedName>
</protein>
<dbReference type="InterPro" id="IPR011547">
    <property type="entry name" value="SLC26A/SulP_dom"/>
</dbReference>
<dbReference type="PROSITE" id="PS01130">
    <property type="entry name" value="SLC26A"/>
    <property type="match status" value="1"/>
</dbReference>
<keyword evidence="2 5" id="KW-0812">Transmembrane</keyword>
<gene>
    <name evidence="7" type="ORF">TAE01_19150</name>
</gene>
<keyword evidence="8" id="KW-1185">Reference proteome</keyword>
<comment type="subcellular location">
    <subcellularLocation>
        <location evidence="1">Membrane</location>
        <topology evidence="1">Multi-pass membrane protein</topology>
    </subcellularLocation>
</comment>
<dbReference type="InterPro" id="IPR001902">
    <property type="entry name" value="SLC26A/SulP_fam"/>
</dbReference>
<organism evidence="7 8">
    <name type="scientific">Terrabacter aerolatus</name>
    <dbReference type="NCBI Taxonomy" id="422442"/>
    <lineage>
        <taxon>Bacteria</taxon>
        <taxon>Bacillati</taxon>
        <taxon>Actinomycetota</taxon>
        <taxon>Actinomycetes</taxon>
        <taxon>Micrococcales</taxon>
        <taxon>Intrasporangiaceae</taxon>
        <taxon>Terrabacter</taxon>
    </lineage>
</organism>
<proteinExistence type="predicted"/>
<reference evidence="7 8" key="1">
    <citation type="submission" date="2019-07" db="EMBL/GenBank/DDBJ databases">
        <title>Whole genome shotgun sequence of Terrabacter aerolatus NBRC 106305.</title>
        <authorList>
            <person name="Hosoyama A."/>
            <person name="Uohara A."/>
            <person name="Ohji S."/>
            <person name="Ichikawa N."/>
        </authorList>
    </citation>
    <scope>NUCLEOTIDE SEQUENCE [LARGE SCALE GENOMIC DNA]</scope>
    <source>
        <strain evidence="7 8">NBRC 106305</strain>
    </source>
</reference>
<dbReference type="InterPro" id="IPR002645">
    <property type="entry name" value="STAS_dom"/>
</dbReference>
<feature type="transmembrane region" description="Helical" evidence="5">
    <location>
        <begin position="267"/>
        <end position="290"/>
    </location>
</feature>
<evidence type="ECO:0000256" key="1">
    <source>
        <dbReference type="ARBA" id="ARBA00004141"/>
    </source>
</evidence>
<evidence type="ECO:0000256" key="4">
    <source>
        <dbReference type="ARBA" id="ARBA00023136"/>
    </source>
</evidence>
<feature type="transmembrane region" description="Helical" evidence="5">
    <location>
        <begin position="341"/>
        <end position="360"/>
    </location>
</feature>
<accession>A0A512D0X4</accession>
<name>A0A512D0X4_9MICO</name>
<dbReference type="InterPro" id="IPR018045">
    <property type="entry name" value="S04_transporter_CS"/>
</dbReference>
<dbReference type="PANTHER" id="PTHR11814">
    <property type="entry name" value="SULFATE TRANSPORTER"/>
    <property type="match status" value="1"/>
</dbReference>
<feature type="transmembrane region" description="Helical" evidence="5">
    <location>
        <begin position="65"/>
        <end position="81"/>
    </location>
</feature>
<evidence type="ECO:0000313" key="7">
    <source>
        <dbReference type="EMBL" id="GEO30105.1"/>
    </source>
</evidence>
<dbReference type="Pfam" id="PF00916">
    <property type="entry name" value="Sulfate_transp"/>
    <property type="match status" value="1"/>
</dbReference>
<dbReference type="AlphaFoldDB" id="A0A512D0X4"/>
<dbReference type="OrthoDB" id="9769739at2"/>
<dbReference type="SUPFAM" id="SSF52091">
    <property type="entry name" value="SpoIIaa-like"/>
    <property type="match status" value="1"/>
</dbReference>
<keyword evidence="4 5" id="KW-0472">Membrane</keyword>
<feature type="transmembrane region" description="Helical" evidence="5">
    <location>
        <begin position="192"/>
        <end position="210"/>
    </location>
</feature>
<dbReference type="Gene3D" id="3.30.750.24">
    <property type="entry name" value="STAS domain"/>
    <property type="match status" value="1"/>
</dbReference>
<sequence>MTDDVPDPPQDRSVGHPPGDLVLPSWLRGYRRSWWRPDAVAGLTVWAVLIPEALAYATIAGVPPVVGLYAAVPALVLYALLGSSRHLVVGPMSATSALSGAIAIAYGGGTPEGALRVTATLAIVVGAVGLVAGLLRLGFLTSFISEPVLKGFIIGLALTIIIGQVPKLLEVDKPEAGFFRSVAVLVSELGDAHWLSAAVGIVALAVVLVLRRVSPRVPGSLVVVLLGIVAVRLFSLDERGVAIVGPIQSGLPAVGLPGSSPAQYAELVAPALGVLLVGFVEGLAAAKAYATTFGYDIDTNRELTAAGVANLGSGLFGGLVVNGSLSKTAVNGSAGAQSQASNVLVSALTVLTLLFLTGLFESLPEPVLAAVVIAAVIDLVDMSSLRRLYAVWTAPLGSIYRSAARADFIAAVGALLGVLVLDTLPGLFVGVLLSLLLLLYRTSRPHVARLTRQPGATGEWLDASRHPDLQPPADVAVVRVESGLFFVNADHVRDEIRAALTPGTRAVVIDASSVPAIDVSAADMLAQLHDELARQGRSLHLAAGIGQFRDVVGAAEGDQLLGNVHPSVDEAVTAARRPASGGS</sequence>
<dbReference type="CDD" id="cd07042">
    <property type="entry name" value="STAS_SulP_like_sulfate_transporter"/>
    <property type="match status" value="1"/>
</dbReference>
<dbReference type="Pfam" id="PF01740">
    <property type="entry name" value="STAS"/>
    <property type="match status" value="1"/>
</dbReference>
<feature type="transmembrane region" description="Helical" evidence="5">
    <location>
        <begin position="147"/>
        <end position="165"/>
    </location>
</feature>
<feature type="transmembrane region" description="Helical" evidence="5">
    <location>
        <begin position="88"/>
        <end position="108"/>
    </location>
</feature>
<evidence type="ECO:0000256" key="5">
    <source>
        <dbReference type="SAM" id="Phobius"/>
    </source>
</evidence>
<feature type="transmembrane region" description="Helical" evidence="5">
    <location>
        <begin position="302"/>
        <end position="321"/>
    </location>
</feature>
<feature type="transmembrane region" description="Helical" evidence="5">
    <location>
        <begin position="114"/>
        <end position="135"/>
    </location>
</feature>
<keyword evidence="3 5" id="KW-1133">Transmembrane helix</keyword>